<sequence length="153" mass="17656">MRHYRHRANYIDFRFGTVGHPELSRLRSGFFRADRSIDPSILSKISNLSIAIWFMDDGYRIHNTVGISTNNFLAPALKQLQGLFKSLGIETSLQKDKQGKRLYILSSSYRSFNNLVKPYVKQVQCMAYKLPNPVETTRKLPGNWDEDIVQSSQ</sequence>
<evidence type="ECO:0000313" key="3">
    <source>
        <dbReference type="Proteomes" id="UP000176938"/>
    </source>
</evidence>
<feature type="domain" description="Homing endonuclease LAGLIDADG" evidence="1">
    <location>
        <begin position="6"/>
        <end position="112"/>
    </location>
</feature>
<dbReference type="Proteomes" id="UP000176938">
    <property type="component" value="Unassembled WGS sequence"/>
</dbReference>
<organism evidence="2 3">
    <name type="scientific">candidate division WOR-1 bacterium RIFCSPLOWO2_02_FULL_46_20</name>
    <dbReference type="NCBI Taxonomy" id="1802567"/>
    <lineage>
        <taxon>Bacteria</taxon>
        <taxon>Bacillati</taxon>
        <taxon>Saganbacteria</taxon>
    </lineage>
</organism>
<dbReference type="Pfam" id="PF03161">
    <property type="entry name" value="LAGLIDADG_2"/>
    <property type="match status" value="1"/>
</dbReference>
<gene>
    <name evidence="2" type="ORF">A3H38_04985</name>
</gene>
<dbReference type="EMBL" id="METP01000066">
    <property type="protein sequence ID" value="OGC02941.1"/>
    <property type="molecule type" value="Genomic_DNA"/>
</dbReference>
<dbReference type="InterPro" id="IPR004860">
    <property type="entry name" value="LAGLIDADG_dom"/>
</dbReference>
<comment type="caution">
    <text evidence="2">The sequence shown here is derived from an EMBL/GenBank/DDBJ whole genome shotgun (WGS) entry which is preliminary data.</text>
</comment>
<reference evidence="2 3" key="1">
    <citation type="journal article" date="2016" name="Nat. Commun.">
        <title>Thousands of microbial genomes shed light on interconnected biogeochemical processes in an aquifer system.</title>
        <authorList>
            <person name="Anantharaman K."/>
            <person name="Brown C.T."/>
            <person name="Hug L.A."/>
            <person name="Sharon I."/>
            <person name="Castelle C.J."/>
            <person name="Probst A.J."/>
            <person name="Thomas B.C."/>
            <person name="Singh A."/>
            <person name="Wilkins M.J."/>
            <person name="Karaoz U."/>
            <person name="Brodie E.L."/>
            <person name="Williams K.H."/>
            <person name="Hubbard S.S."/>
            <person name="Banfield J.F."/>
        </authorList>
    </citation>
    <scope>NUCLEOTIDE SEQUENCE [LARGE SCALE GENOMIC DNA]</scope>
</reference>
<dbReference type="Gene3D" id="3.10.28.10">
    <property type="entry name" value="Homing endonucleases"/>
    <property type="match status" value="1"/>
</dbReference>
<dbReference type="GO" id="GO:0004519">
    <property type="term" value="F:endonuclease activity"/>
    <property type="evidence" value="ECO:0007669"/>
    <property type="project" value="InterPro"/>
</dbReference>
<accession>A0A1F4R3Y4</accession>
<dbReference type="InterPro" id="IPR027434">
    <property type="entry name" value="Homing_endonucl"/>
</dbReference>
<protein>
    <recommendedName>
        <fullName evidence="1">Homing endonuclease LAGLIDADG domain-containing protein</fullName>
    </recommendedName>
</protein>
<dbReference type="AlphaFoldDB" id="A0A1F4R3Y4"/>
<evidence type="ECO:0000313" key="2">
    <source>
        <dbReference type="EMBL" id="OGC02941.1"/>
    </source>
</evidence>
<name>A0A1F4R3Y4_UNCSA</name>
<proteinExistence type="predicted"/>
<dbReference type="SUPFAM" id="SSF55608">
    <property type="entry name" value="Homing endonucleases"/>
    <property type="match status" value="1"/>
</dbReference>
<evidence type="ECO:0000259" key="1">
    <source>
        <dbReference type="Pfam" id="PF03161"/>
    </source>
</evidence>